<dbReference type="AlphaFoldDB" id="B7FIQ0"/>
<evidence type="ECO:0000256" key="2">
    <source>
        <dbReference type="ARBA" id="ARBA00004923"/>
    </source>
</evidence>
<evidence type="ECO:0000256" key="5">
    <source>
        <dbReference type="ARBA" id="ARBA00022643"/>
    </source>
</evidence>
<proteinExistence type="evidence at transcript level"/>
<dbReference type="Pfam" id="PF01070">
    <property type="entry name" value="FMN_dh"/>
    <property type="match status" value="1"/>
</dbReference>
<evidence type="ECO:0000256" key="6">
    <source>
        <dbReference type="ARBA" id="ARBA00023002"/>
    </source>
</evidence>
<comment type="catalytic activity">
    <reaction evidence="7">
        <text>glycolate + O2 = glyoxylate + H2O2</text>
        <dbReference type="Rhea" id="RHEA:25311"/>
        <dbReference type="ChEBI" id="CHEBI:15379"/>
        <dbReference type="ChEBI" id="CHEBI:16240"/>
        <dbReference type="ChEBI" id="CHEBI:29805"/>
        <dbReference type="ChEBI" id="CHEBI:36655"/>
        <dbReference type="EC" id="1.1.3.15"/>
    </reaction>
    <physiologicalReaction direction="left-to-right" evidence="7">
        <dbReference type="Rhea" id="RHEA:25312"/>
    </physiologicalReaction>
</comment>
<dbReference type="Gene3D" id="3.20.20.70">
    <property type="entry name" value="Aldolase class I"/>
    <property type="match status" value="1"/>
</dbReference>
<dbReference type="PROSITE" id="PS51349">
    <property type="entry name" value="FMN_HYDROXY_ACID_DH_2"/>
    <property type="match status" value="1"/>
</dbReference>
<evidence type="ECO:0000256" key="7">
    <source>
        <dbReference type="ARBA" id="ARBA00036241"/>
    </source>
</evidence>
<organism evidence="9">
    <name type="scientific">Medicago truncatula</name>
    <name type="common">Barrel medic</name>
    <name type="synonym">Medicago tribuloides</name>
    <dbReference type="NCBI Taxonomy" id="3880"/>
    <lineage>
        <taxon>Eukaryota</taxon>
        <taxon>Viridiplantae</taxon>
        <taxon>Streptophyta</taxon>
        <taxon>Embryophyta</taxon>
        <taxon>Tracheophyta</taxon>
        <taxon>Spermatophyta</taxon>
        <taxon>Magnoliopsida</taxon>
        <taxon>eudicotyledons</taxon>
        <taxon>Gunneridae</taxon>
        <taxon>Pentapetalae</taxon>
        <taxon>rosids</taxon>
        <taxon>fabids</taxon>
        <taxon>Fabales</taxon>
        <taxon>Fabaceae</taxon>
        <taxon>Papilionoideae</taxon>
        <taxon>50 kb inversion clade</taxon>
        <taxon>NPAAA clade</taxon>
        <taxon>Hologalegina</taxon>
        <taxon>IRL clade</taxon>
        <taxon>Trifolieae</taxon>
        <taxon>Medicago</taxon>
    </lineage>
</organism>
<dbReference type="ExpressionAtlas" id="B7FIQ0">
    <property type="expression patterns" value="differential"/>
</dbReference>
<name>B7FIQ0_MEDTR</name>
<feature type="domain" description="FMN hydroxy acid dehydrogenase" evidence="8">
    <location>
        <begin position="1"/>
        <end position="83"/>
    </location>
</feature>
<keyword evidence="3" id="KW-0323">Glycolate pathway</keyword>
<dbReference type="GO" id="GO:0003973">
    <property type="term" value="F:(S)-2-hydroxy-acid oxidase activity"/>
    <property type="evidence" value="ECO:0007669"/>
    <property type="project" value="UniProtKB-EC"/>
</dbReference>
<evidence type="ECO:0000259" key="8">
    <source>
        <dbReference type="PROSITE" id="PS51349"/>
    </source>
</evidence>
<protein>
    <recommendedName>
        <fullName evidence="8">FMN hydroxy acid dehydrogenase domain-containing protein</fullName>
    </recommendedName>
</protein>
<sequence>MEKFPVFLDGGVRRGTDVFKALALGASGVFIGRPVVFSLAADGEAGVRKVLQILRDEFELTMALCGCRSLKEISRAHVVTELDRQRVAPRL</sequence>
<keyword evidence="6" id="KW-0560">Oxidoreductase</keyword>
<reference evidence="9" key="1">
    <citation type="submission" date="2008-12" db="EMBL/GenBank/DDBJ databases">
        <title>Medicago truncatula full length cdna cloning project.</title>
        <authorList>
            <person name="Moskal W."/>
            <person name="Chan A."/>
            <person name="Cheung F."/>
            <person name="Xiao Y."/>
            <person name="Town C.D."/>
        </authorList>
    </citation>
    <scope>NUCLEOTIDE SEQUENCE</scope>
</reference>
<dbReference type="GO" id="GO:0009854">
    <property type="term" value="P:oxidative photosynthetic carbon pathway"/>
    <property type="evidence" value="ECO:0007669"/>
    <property type="project" value="UniProtKB-KW"/>
</dbReference>
<evidence type="ECO:0000313" key="9">
    <source>
        <dbReference type="EMBL" id="ACJ84629.1"/>
    </source>
</evidence>
<dbReference type="SUPFAM" id="SSF51395">
    <property type="entry name" value="FMN-linked oxidoreductases"/>
    <property type="match status" value="1"/>
</dbReference>
<dbReference type="InterPro" id="IPR000262">
    <property type="entry name" value="FMN-dep_DH"/>
</dbReference>
<keyword evidence="5" id="KW-0288">FMN</keyword>
<evidence type="ECO:0000256" key="4">
    <source>
        <dbReference type="ARBA" id="ARBA00022630"/>
    </source>
</evidence>
<comment type="cofactor">
    <cofactor evidence="1">
        <name>FMN</name>
        <dbReference type="ChEBI" id="CHEBI:58210"/>
    </cofactor>
</comment>
<evidence type="ECO:0000256" key="3">
    <source>
        <dbReference type="ARBA" id="ARBA00022594"/>
    </source>
</evidence>
<comment type="pathway">
    <text evidence="2">Photosynthesis; photorespiration; glycine from 2-phosphoglycolate: step 2/3.</text>
</comment>
<dbReference type="InterPro" id="IPR013785">
    <property type="entry name" value="Aldolase_TIM"/>
</dbReference>
<keyword evidence="4" id="KW-0285">Flavoprotein</keyword>
<accession>B7FIQ0</accession>
<dbReference type="InterPro" id="IPR037396">
    <property type="entry name" value="FMN_HAD"/>
</dbReference>
<dbReference type="EMBL" id="BT051967">
    <property type="protein sequence ID" value="ACJ84629.1"/>
    <property type="molecule type" value="mRNA"/>
</dbReference>
<dbReference type="PANTHER" id="PTHR10578">
    <property type="entry name" value="S -2-HYDROXY-ACID OXIDASE-RELATED"/>
    <property type="match status" value="1"/>
</dbReference>
<dbReference type="PANTHER" id="PTHR10578:SF107">
    <property type="entry name" value="2-HYDROXYACID OXIDASE 1"/>
    <property type="match status" value="1"/>
</dbReference>
<evidence type="ECO:0000256" key="1">
    <source>
        <dbReference type="ARBA" id="ARBA00001917"/>
    </source>
</evidence>